<proteinExistence type="predicted"/>
<dbReference type="RefSeq" id="WP_153381649.1">
    <property type="nucleotide sequence ID" value="NZ_WIVW01000038.1"/>
</dbReference>
<organism evidence="1 2">
    <name type="scientific">Pseudomonas helleri</name>
    <dbReference type="NCBI Taxonomy" id="1608996"/>
    <lineage>
        <taxon>Bacteria</taxon>
        <taxon>Pseudomonadati</taxon>
        <taxon>Pseudomonadota</taxon>
        <taxon>Gammaproteobacteria</taxon>
        <taxon>Pseudomonadales</taxon>
        <taxon>Pseudomonadaceae</taxon>
        <taxon>Pseudomonas</taxon>
    </lineage>
</organism>
<dbReference type="EMBL" id="WIVW01000038">
    <property type="protein sequence ID" value="MQU28709.1"/>
    <property type="molecule type" value="Genomic_DNA"/>
</dbReference>
<evidence type="ECO:0000313" key="1">
    <source>
        <dbReference type="EMBL" id="MQU28709.1"/>
    </source>
</evidence>
<gene>
    <name evidence="1" type="ORF">GHO29_19740</name>
</gene>
<dbReference type="Proteomes" id="UP000437970">
    <property type="component" value="Unassembled WGS sequence"/>
</dbReference>
<evidence type="ECO:0000313" key="2">
    <source>
        <dbReference type="Proteomes" id="UP000437970"/>
    </source>
</evidence>
<comment type="caution">
    <text evidence="1">The sequence shown here is derived from an EMBL/GenBank/DDBJ whole genome shotgun (WGS) entry which is preliminary data.</text>
</comment>
<reference evidence="1 2" key="1">
    <citation type="submission" date="2019-10" db="EMBL/GenBank/DDBJ databases">
        <title>Evaluation of single-gene subtyping targets for Pseudomonas.</title>
        <authorList>
            <person name="Reichler S.J."/>
            <person name="Orsi R.H."/>
            <person name="Wiedmann M."/>
            <person name="Martin N.H."/>
            <person name="Murphy S.I."/>
        </authorList>
    </citation>
    <scope>NUCLEOTIDE SEQUENCE [LARGE SCALE GENOMIC DNA]</scope>
    <source>
        <strain evidence="1 2">FSL R10-1984</strain>
    </source>
</reference>
<sequence length="163" mass="18614">MSEMEKLAAKMEQQIIEEKLAAELKEALIKEPIHKWMGALMRLFDDIQFWLQPLAKKGLVEFNRGFVDIDEDVPGGSSIGYKGPILQMGINRRAACIRTQGLYTKGYHGTVEFMAQSKQYLIFRLSDSDTQWFIRNRNEDSSNGVPLNEDSLAQAISHYLDPM</sequence>
<protein>
    <submittedName>
        <fullName evidence="1">Uncharacterized protein</fullName>
    </submittedName>
</protein>
<name>A0A7X1Y178_9PSED</name>
<dbReference type="AlphaFoldDB" id="A0A7X1Y178"/>
<accession>A0A7X1Y178</accession>